<evidence type="ECO:0000256" key="6">
    <source>
        <dbReference type="SAM" id="Phobius"/>
    </source>
</evidence>
<comment type="caution">
    <text evidence="7">The sequence shown here is derived from an EMBL/GenBank/DDBJ whole genome shotgun (WGS) entry which is preliminary data.</text>
</comment>
<sequence>MRALIDNPIFGGLVLFLVAVLCFFFGITLGSVATNYLWAVQFDTKLGKSLALLCVLPLLPFLVFRHYFTAPSYENIPPSNKWGASVCALLVMVFGGGVVVYLPSLPWSAALAVAVMYIPCCVYAIFNLTAKRAESSASSEQNRTQQSAIVKSFENTVYFPAYLVCTTAILLGIYWVIAINGLQPIPTDPTVIPAGREFTIYDYYSALYFFIALVSTEIVIFALFYRRTLPTWAIHVALPALFAGLAFAVYLGTKVAFPKYVIAIYGLTYSLGLAEVVKHIYYLQRLPASTGTEKDIAYYLRGANWASVVFPISSLFVPVVVQEMTALPIVLFVYLAIIGWLFPAPSTKKGFYALVYCFGCAITASLAYMLSVSGYGINSILPENTDPAKFLAQDNGRYWFNATLTLLTLFGASVTLIRFAKDVFGLKLDAFFKSLYNPRLFDYSIGGVMLLLFSVSVYITFCVTIWFLLALGHFPLLTNEAKFEISIRLITSSFSGLMLTVMVLLIILVHPRLMKLYIKEAKELEKIEDDNDKFSGPGIEVPSFTGPVTESAANQSMFADTLNVFLSGRPVLSFIAGSASAVLSMASSDVSFISHLTVFMSIFMATMVGFLVNDMFDIGKDRAAGKRKPLTTGALSIRTGTFYASGMSVAAIAATAACFGVDAAVYITLIIVCATFYSPVSAAVPLIKGPYTALLVLSPFVFASAIGKIGVQGEIYVALFSFVLFREMALDAVDLDGDLRAGFKTIAFFIGRKFAFALGLLGMLGASAFGAYVFDNSHGQLYMFGGVIVQLAVVILSFWDERKSLSVSRFVLLAGVLAIGFNA</sequence>
<dbReference type="InterPro" id="IPR000537">
    <property type="entry name" value="UbiA_prenyltransferase"/>
</dbReference>
<evidence type="ECO:0000256" key="2">
    <source>
        <dbReference type="ARBA" id="ARBA00022475"/>
    </source>
</evidence>
<feature type="transmembrane region" description="Helical" evidence="6">
    <location>
        <begin position="780"/>
        <end position="799"/>
    </location>
</feature>
<feature type="transmembrane region" description="Helical" evidence="6">
    <location>
        <begin position="754"/>
        <end position="774"/>
    </location>
</feature>
<feature type="transmembrane region" description="Helical" evidence="6">
    <location>
        <begin position="564"/>
        <end position="586"/>
    </location>
</feature>
<feature type="transmembrane region" description="Helical" evidence="6">
    <location>
        <begin position="326"/>
        <end position="344"/>
    </location>
</feature>
<feature type="transmembrane region" description="Helical" evidence="6">
    <location>
        <begin position="440"/>
        <end position="469"/>
    </location>
</feature>
<feature type="transmembrane region" description="Helical" evidence="6">
    <location>
        <begin position="489"/>
        <end position="509"/>
    </location>
</feature>
<evidence type="ECO:0000256" key="5">
    <source>
        <dbReference type="ARBA" id="ARBA00023136"/>
    </source>
</evidence>
<feature type="transmembrane region" description="Helical" evidence="6">
    <location>
        <begin position="82"/>
        <end position="101"/>
    </location>
</feature>
<evidence type="ECO:0000313" key="7">
    <source>
        <dbReference type="EMBL" id="MFC3968254.1"/>
    </source>
</evidence>
<keyword evidence="2" id="KW-1003">Cell membrane</keyword>
<organism evidence="7 8">
    <name type="scientific">Rhizobium lemnae</name>
    <dbReference type="NCBI Taxonomy" id="1214924"/>
    <lineage>
        <taxon>Bacteria</taxon>
        <taxon>Pseudomonadati</taxon>
        <taxon>Pseudomonadota</taxon>
        <taxon>Alphaproteobacteria</taxon>
        <taxon>Hyphomicrobiales</taxon>
        <taxon>Rhizobiaceae</taxon>
        <taxon>Rhizobium/Agrobacterium group</taxon>
        <taxon>Rhizobium</taxon>
    </lineage>
</organism>
<feature type="transmembrane region" description="Helical" evidence="6">
    <location>
        <begin position="203"/>
        <end position="225"/>
    </location>
</feature>
<evidence type="ECO:0000256" key="3">
    <source>
        <dbReference type="ARBA" id="ARBA00022692"/>
    </source>
</evidence>
<dbReference type="Proteomes" id="UP001595697">
    <property type="component" value="Unassembled WGS sequence"/>
</dbReference>
<feature type="transmembrane region" description="Helical" evidence="6">
    <location>
        <begin position="161"/>
        <end position="183"/>
    </location>
</feature>
<dbReference type="InterPro" id="IPR044878">
    <property type="entry name" value="UbiA_sf"/>
</dbReference>
<feature type="transmembrane region" description="Helical" evidence="6">
    <location>
        <begin position="592"/>
        <end position="612"/>
    </location>
</feature>
<dbReference type="RefSeq" id="WP_247262875.1">
    <property type="nucleotide sequence ID" value="NZ_JALJQZ010000086.1"/>
</dbReference>
<dbReference type="Gene3D" id="1.10.357.140">
    <property type="entry name" value="UbiA prenyltransferase"/>
    <property type="match status" value="1"/>
</dbReference>
<dbReference type="EMBL" id="JBHSBD010000035">
    <property type="protein sequence ID" value="MFC3968254.1"/>
    <property type="molecule type" value="Genomic_DNA"/>
</dbReference>
<dbReference type="Pfam" id="PF01040">
    <property type="entry name" value="UbiA"/>
    <property type="match status" value="1"/>
</dbReference>
<protein>
    <submittedName>
        <fullName evidence="7">UbiA family prenyltransferase</fullName>
    </submittedName>
</protein>
<evidence type="ECO:0000313" key="8">
    <source>
        <dbReference type="Proteomes" id="UP001595697"/>
    </source>
</evidence>
<feature type="transmembrane region" description="Helical" evidence="6">
    <location>
        <begin position="257"/>
        <end position="277"/>
    </location>
</feature>
<name>A0ABV8E8Q2_9HYPH</name>
<feature type="transmembrane region" description="Helical" evidence="6">
    <location>
        <begin position="663"/>
        <end position="684"/>
    </location>
</feature>
<feature type="transmembrane region" description="Helical" evidence="6">
    <location>
        <begin position="398"/>
        <end position="419"/>
    </location>
</feature>
<gene>
    <name evidence="7" type="ORF">ACFOVS_08955</name>
</gene>
<comment type="subcellular location">
    <subcellularLocation>
        <location evidence="1">Membrane</location>
        <topology evidence="1">Multi-pass membrane protein</topology>
    </subcellularLocation>
</comment>
<feature type="transmembrane region" description="Helical" evidence="6">
    <location>
        <begin position="12"/>
        <end position="38"/>
    </location>
</feature>
<feature type="transmembrane region" description="Helical" evidence="6">
    <location>
        <begin position="232"/>
        <end position="251"/>
    </location>
</feature>
<feature type="transmembrane region" description="Helical" evidence="6">
    <location>
        <begin position="107"/>
        <end position="126"/>
    </location>
</feature>
<keyword evidence="5 6" id="KW-0472">Membrane</keyword>
<accession>A0ABV8E8Q2</accession>
<keyword evidence="8" id="KW-1185">Reference proteome</keyword>
<feature type="transmembrane region" description="Helical" evidence="6">
    <location>
        <begin position="298"/>
        <end position="320"/>
    </location>
</feature>
<evidence type="ECO:0000256" key="1">
    <source>
        <dbReference type="ARBA" id="ARBA00004141"/>
    </source>
</evidence>
<keyword evidence="3 6" id="KW-0812">Transmembrane</keyword>
<keyword evidence="4 6" id="KW-1133">Transmembrane helix</keyword>
<proteinExistence type="predicted"/>
<feature type="transmembrane region" description="Helical" evidence="6">
    <location>
        <begin position="351"/>
        <end position="378"/>
    </location>
</feature>
<evidence type="ECO:0000256" key="4">
    <source>
        <dbReference type="ARBA" id="ARBA00022989"/>
    </source>
</evidence>
<reference evidence="8" key="1">
    <citation type="journal article" date="2019" name="Int. J. Syst. Evol. Microbiol.">
        <title>The Global Catalogue of Microorganisms (GCM) 10K type strain sequencing project: providing services to taxonomists for standard genome sequencing and annotation.</title>
        <authorList>
            <consortium name="The Broad Institute Genomics Platform"/>
            <consortium name="The Broad Institute Genome Sequencing Center for Infectious Disease"/>
            <person name="Wu L."/>
            <person name="Ma J."/>
        </authorList>
    </citation>
    <scope>NUCLEOTIDE SEQUENCE [LARGE SCALE GENOMIC DNA]</scope>
    <source>
        <strain evidence="8">TBRC 5781</strain>
    </source>
</reference>
<feature type="transmembrane region" description="Helical" evidence="6">
    <location>
        <begin position="50"/>
        <end position="70"/>
    </location>
</feature>